<dbReference type="CDD" id="cd00761">
    <property type="entry name" value="Glyco_tranf_GTA_type"/>
    <property type="match status" value="1"/>
</dbReference>
<dbReference type="SUPFAM" id="SSF53448">
    <property type="entry name" value="Nucleotide-diphospho-sugar transferases"/>
    <property type="match status" value="1"/>
</dbReference>
<feature type="domain" description="Glycosyl transferase family 1" evidence="1">
    <location>
        <begin position="829"/>
        <end position="986"/>
    </location>
</feature>
<dbReference type="InterPro" id="IPR001296">
    <property type="entry name" value="Glyco_trans_1"/>
</dbReference>
<gene>
    <name evidence="4" type="ORF">LCGC14_0056250</name>
</gene>
<evidence type="ECO:0000259" key="2">
    <source>
        <dbReference type="Pfam" id="PF00535"/>
    </source>
</evidence>
<feature type="domain" description="Glycosyltransferase 2-like" evidence="2">
    <location>
        <begin position="254"/>
        <end position="364"/>
    </location>
</feature>
<evidence type="ECO:0000259" key="1">
    <source>
        <dbReference type="Pfam" id="PF00534"/>
    </source>
</evidence>
<evidence type="ECO:0000259" key="3">
    <source>
        <dbReference type="Pfam" id="PF13439"/>
    </source>
</evidence>
<dbReference type="GO" id="GO:0016758">
    <property type="term" value="F:hexosyltransferase activity"/>
    <property type="evidence" value="ECO:0007669"/>
    <property type="project" value="UniProtKB-ARBA"/>
</dbReference>
<dbReference type="PANTHER" id="PTHR22916:SF3">
    <property type="entry name" value="UDP-GLCNAC:BETAGAL BETA-1,3-N-ACETYLGLUCOSAMINYLTRANSFERASE-LIKE PROTEIN 1"/>
    <property type="match status" value="1"/>
</dbReference>
<reference evidence="4" key="1">
    <citation type="journal article" date="2015" name="Nature">
        <title>Complex archaea that bridge the gap between prokaryotes and eukaryotes.</title>
        <authorList>
            <person name="Spang A."/>
            <person name="Saw J.H."/>
            <person name="Jorgensen S.L."/>
            <person name="Zaremba-Niedzwiedzka K."/>
            <person name="Martijn J."/>
            <person name="Lind A.E."/>
            <person name="van Eijk R."/>
            <person name="Schleper C."/>
            <person name="Guy L."/>
            <person name="Ettema T.J."/>
        </authorList>
    </citation>
    <scope>NUCLEOTIDE SEQUENCE</scope>
</reference>
<dbReference type="Pfam" id="PF13439">
    <property type="entry name" value="Glyco_transf_4"/>
    <property type="match status" value="1"/>
</dbReference>
<dbReference type="Pfam" id="PF00534">
    <property type="entry name" value="Glycos_transf_1"/>
    <property type="match status" value="1"/>
</dbReference>
<dbReference type="InterPro" id="IPR001173">
    <property type="entry name" value="Glyco_trans_2-like"/>
</dbReference>
<evidence type="ECO:0008006" key="5">
    <source>
        <dbReference type="Google" id="ProtNLM"/>
    </source>
</evidence>
<dbReference type="Gene3D" id="3.90.550.10">
    <property type="entry name" value="Spore Coat Polysaccharide Biosynthesis Protein SpsA, Chain A"/>
    <property type="match status" value="1"/>
</dbReference>
<evidence type="ECO:0000313" key="4">
    <source>
        <dbReference type="EMBL" id="KKO07668.1"/>
    </source>
</evidence>
<protein>
    <recommendedName>
        <fullName evidence="5">Glycosyltransferase 2-like domain-containing protein</fullName>
    </recommendedName>
</protein>
<dbReference type="SUPFAM" id="SSF53756">
    <property type="entry name" value="UDP-Glycosyltransferase/glycogen phosphorylase"/>
    <property type="match status" value="1"/>
</dbReference>
<dbReference type="PANTHER" id="PTHR22916">
    <property type="entry name" value="GLYCOSYLTRANSFERASE"/>
    <property type="match status" value="1"/>
</dbReference>
<organism evidence="4">
    <name type="scientific">marine sediment metagenome</name>
    <dbReference type="NCBI Taxonomy" id="412755"/>
    <lineage>
        <taxon>unclassified sequences</taxon>
        <taxon>metagenomes</taxon>
        <taxon>ecological metagenomes</taxon>
    </lineage>
</organism>
<comment type="caution">
    <text evidence="4">The sequence shown here is derived from an EMBL/GenBank/DDBJ whole genome shotgun (WGS) entry which is preliminary data.</text>
</comment>
<sequence length="1016" mass="112862">MALNVKKLMSWLKKLQVSTDQAELPSAQDDFDAEWYLSTYPDVAKAGMDPWEHYFRHGAKEGRLPRFNKATAWDDALWRGAHAVMLPRLQALLTDTAANASEQQAARWALARWYLWQQQWERVITCLHGQDDFQHLFNHADHPGMALLVVEAHCRLQLAGRPPPSVDSALPPLLEALKQRFPHHADTFLAEANIRLLKTGSDGSRLDLLNQLFASHGLSAITTRDTTSPLALDNLTSATSQPSSLSLSTSPLISVIVPLYNAAHTIGSALCSLFDQQSVRLEILVVDDASEDSSVDEVAKWQRQTPEHVSLKLLRQPSNQGAYAARNRGLAVATGDVVTIHDSDDWSHPHKLVTQWQALVANPQAKASLSSWVRVTPELLFHRWRLDEYGWVYPNISSLMMRREVFETLGYWDAVSVNADTEYRERIEAAFGADSVIVALPGIPLAFGRADEGSLTQHSRSHLATKFTGLRYRYMAAARRWHKQAESVQQLYMPQHPEQRLFVAPSAMLRPSDTEQASFAEIDVVSESALFDAGWYLERYIDLQQASIEPLEHFYSAGTLERRDPGPHFSLSGYCRRYPEVLASGQHPLVHYMVEGYAQGFEALPIWQGEREFSERPTVMLCAHQSGKALYGAERSLIDVLDAMGELRWNVVVTLPEANNAEYEQLLLTRCKALAVLPYGWWQVGKEPVNDTVDYFCNLIKRFAIDAVHANTVVLLEPHVAARREGVPTLTHVRELPAHDEALCATLGATPAQVLDHVHQYADVVIANSACVARAFTREDASDVHYPELCVVPNTIEMAPLLTLPAVALDAQHEGDARDEYPKQSDQRERIRVGMLSSNIAKKGLADVEAMAEHLQTLAPNVEVVLFGAHTPAIAALLKRQAQGSAPANITVAGYVQRPEEALTQLDVVVNLSRFQESFGRTVLEAMAAARPVVAYDWGALGELVVQGETGFLAPFGDSFAAAQHVAQLANDPVLRREFGQAGRQRAETQFNAIELRNALANAYQLTKISTFINGS</sequence>
<accession>A0A0F9W5X6</accession>
<dbReference type="CDD" id="cd03801">
    <property type="entry name" value="GT4_PimA-like"/>
    <property type="match status" value="1"/>
</dbReference>
<dbReference type="InterPro" id="IPR028098">
    <property type="entry name" value="Glyco_trans_4-like_N"/>
</dbReference>
<dbReference type="Pfam" id="PF00535">
    <property type="entry name" value="Glycos_transf_2"/>
    <property type="match status" value="1"/>
</dbReference>
<dbReference type="EMBL" id="LAZR01000012">
    <property type="protein sequence ID" value="KKO07668.1"/>
    <property type="molecule type" value="Genomic_DNA"/>
</dbReference>
<dbReference type="AlphaFoldDB" id="A0A0F9W5X6"/>
<dbReference type="Gene3D" id="3.40.50.2000">
    <property type="entry name" value="Glycogen Phosphorylase B"/>
    <property type="match status" value="2"/>
</dbReference>
<feature type="domain" description="Glycosyltransferase subfamily 4-like N-terminal" evidence="3">
    <location>
        <begin position="632"/>
        <end position="796"/>
    </location>
</feature>
<name>A0A0F9W5X6_9ZZZZ</name>
<proteinExistence type="predicted"/>
<dbReference type="InterPro" id="IPR029044">
    <property type="entry name" value="Nucleotide-diphossugar_trans"/>
</dbReference>